<evidence type="ECO:0000313" key="12">
    <source>
        <dbReference type="Proteomes" id="UP001162090"/>
    </source>
</evidence>
<dbReference type="InterPro" id="IPR001240">
    <property type="entry name" value="PRAI_dom"/>
</dbReference>
<evidence type="ECO:0000256" key="1">
    <source>
        <dbReference type="ARBA" id="ARBA00001164"/>
    </source>
</evidence>
<evidence type="ECO:0000256" key="9">
    <source>
        <dbReference type="ARBA" id="ARBA00023235"/>
    </source>
</evidence>
<proteinExistence type="inferred from homology"/>
<evidence type="ECO:0000256" key="4">
    <source>
        <dbReference type="ARBA" id="ARBA00012572"/>
    </source>
</evidence>
<dbReference type="InterPro" id="IPR011060">
    <property type="entry name" value="RibuloseP-bd_barrel"/>
</dbReference>
<evidence type="ECO:0000256" key="5">
    <source>
        <dbReference type="ARBA" id="ARBA00022272"/>
    </source>
</evidence>
<dbReference type="GO" id="GO:0004640">
    <property type="term" value="F:phosphoribosylanthranilate isomerase activity"/>
    <property type="evidence" value="ECO:0007669"/>
    <property type="project" value="UniProtKB-EC"/>
</dbReference>
<dbReference type="HAMAP" id="MF_00135">
    <property type="entry name" value="PRAI"/>
    <property type="match status" value="1"/>
</dbReference>
<dbReference type="InterPro" id="IPR013785">
    <property type="entry name" value="Aldolase_TIM"/>
</dbReference>
<accession>A0AA35JDW4</accession>
<dbReference type="FunFam" id="3.20.20.70:FF:000199">
    <property type="entry name" value="Phosphoribosylanthranilate isomerase"/>
    <property type="match status" value="1"/>
</dbReference>
<keyword evidence="9" id="KW-0413">Isomerase</keyword>
<dbReference type="Proteomes" id="UP001162090">
    <property type="component" value="Chromosome 4"/>
</dbReference>
<evidence type="ECO:0000259" key="10">
    <source>
        <dbReference type="Pfam" id="PF00697"/>
    </source>
</evidence>
<sequence length="226" mass="24924">MSSADVRSIRRPVVKVCGLQSTEAAKRALYSDADLLGIICVPNRKRTVDPVVAREISDLVKKYRASTGSSRYLVGVFRNQSMEDVLNIVNDYGIDIVQLHGDEPWQEYQDFLGLPIIKRLVFPRDCDILLSTPPEKSHLITPLFDSEAGGTGEILDWNSISDWVTKHENSEFLQFMLAGGLTPENVSDAVKLNGVIGVDVSGGVETDGAKDMNKITNFIQNAKNIT</sequence>
<feature type="domain" description="N-(5'phosphoribosyl) anthranilate isomerase (PRAI)" evidence="10">
    <location>
        <begin position="15"/>
        <end position="221"/>
    </location>
</feature>
<dbReference type="EMBL" id="OX365915">
    <property type="protein sequence ID" value="CAI4058474.1"/>
    <property type="molecule type" value="Genomic_DNA"/>
</dbReference>
<evidence type="ECO:0000256" key="2">
    <source>
        <dbReference type="ARBA" id="ARBA00004664"/>
    </source>
</evidence>
<dbReference type="Pfam" id="PF00697">
    <property type="entry name" value="PRAI"/>
    <property type="match status" value="1"/>
</dbReference>
<dbReference type="PANTHER" id="PTHR42894:SF1">
    <property type="entry name" value="N-(5'-PHOSPHORIBOSYL)ANTHRANILATE ISOMERASE"/>
    <property type="match status" value="1"/>
</dbReference>
<keyword evidence="7" id="KW-0822">Tryptophan biosynthesis</keyword>
<dbReference type="GO" id="GO:0000162">
    <property type="term" value="P:L-tryptophan biosynthetic process"/>
    <property type="evidence" value="ECO:0007669"/>
    <property type="project" value="UniProtKB-KW"/>
</dbReference>
<dbReference type="EC" id="5.3.1.24" evidence="4"/>
<comment type="similarity">
    <text evidence="3">Belongs to the TrpF family.</text>
</comment>
<evidence type="ECO:0000256" key="7">
    <source>
        <dbReference type="ARBA" id="ARBA00022822"/>
    </source>
</evidence>
<organism evidence="11 12">
    <name type="scientific">Saccharomyces uvarum</name>
    <name type="common">Yeast</name>
    <name type="synonym">Saccharomyces bayanus var. uvarum</name>
    <dbReference type="NCBI Taxonomy" id="230603"/>
    <lineage>
        <taxon>Eukaryota</taxon>
        <taxon>Fungi</taxon>
        <taxon>Dikarya</taxon>
        <taxon>Ascomycota</taxon>
        <taxon>Saccharomycotina</taxon>
        <taxon>Saccharomycetes</taxon>
        <taxon>Saccharomycetales</taxon>
        <taxon>Saccharomycetaceae</taxon>
        <taxon>Saccharomyces</taxon>
    </lineage>
</organism>
<dbReference type="AlphaFoldDB" id="A0AA35JDW4"/>
<dbReference type="SUPFAM" id="SSF51366">
    <property type="entry name" value="Ribulose-phoshate binding barrel"/>
    <property type="match status" value="1"/>
</dbReference>
<evidence type="ECO:0000313" key="11">
    <source>
        <dbReference type="EMBL" id="CAI4058474.1"/>
    </source>
</evidence>
<evidence type="ECO:0000256" key="3">
    <source>
        <dbReference type="ARBA" id="ARBA00007571"/>
    </source>
</evidence>
<keyword evidence="6" id="KW-0028">Amino-acid biosynthesis</keyword>
<reference evidence="11" key="1">
    <citation type="submission" date="2022-10" db="EMBL/GenBank/DDBJ databases">
        <authorList>
            <person name="Byrne P K."/>
        </authorList>
    </citation>
    <scope>NUCLEOTIDE SEQUENCE</scope>
    <source>
        <strain evidence="11">CBS7001</strain>
    </source>
</reference>
<gene>
    <name evidence="11" type="primary">SUVC04G2430</name>
    <name evidence="11" type="ORF">SUVC_04G2430</name>
</gene>
<comment type="catalytic activity">
    <reaction evidence="1">
        <text>N-(5-phospho-beta-D-ribosyl)anthranilate = 1-(2-carboxyphenylamino)-1-deoxy-D-ribulose 5-phosphate</text>
        <dbReference type="Rhea" id="RHEA:21540"/>
        <dbReference type="ChEBI" id="CHEBI:18277"/>
        <dbReference type="ChEBI" id="CHEBI:58613"/>
        <dbReference type="EC" id="5.3.1.24"/>
    </reaction>
</comment>
<dbReference type="PANTHER" id="PTHR42894">
    <property type="entry name" value="N-(5'-PHOSPHORIBOSYL)ANTHRANILATE ISOMERASE"/>
    <property type="match status" value="1"/>
</dbReference>
<dbReference type="Gene3D" id="3.20.20.70">
    <property type="entry name" value="Aldolase class I"/>
    <property type="match status" value="1"/>
</dbReference>
<evidence type="ECO:0000256" key="6">
    <source>
        <dbReference type="ARBA" id="ARBA00022605"/>
    </source>
</evidence>
<evidence type="ECO:0000256" key="8">
    <source>
        <dbReference type="ARBA" id="ARBA00023141"/>
    </source>
</evidence>
<keyword evidence="8" id="KW-0057">Aromatic amino acid biosynthesis</keyword>
<dbReference type="CDD" id="cd00405">
    <property type="entry name" value="PRAI"/>
    <property type="match status" value="1"/>
</dbReference>
<dbReference type="InterPro" id="IPR044643">
    <property type="entry name" value="TrpF_fam"/>
</dbReference>
<comment type="pathway">
    <text evidence="2">Amino-acid biosynthesis; L-tryptophan biosynthesis; L-tryptophan from chorismate: step 3/5.</text>
</comment>
<name>A0AA35JDW4_SACUV</name>
<protein>
    <recommendedName>
        <fullName evidence="5">N-(5'-phosphoribosyl)anthranilate isomerase</fullName>
        <ecNumber evidence="4">5.3.1.24</ecNumber>
    </recommendedName>
</protein>